<dbReference type="SUPFAM" id="SSF158702">
    <property type="entry name" value="Sec63 N-terminal domain-like"/>
    <property type="match status" value="1"/>
</dbReference>
<dbReference type="PANTHER" id="PTHR24075:SF0">
    <property type="entry name" value="TRANSLOCATION PROTEIN SEC63 HOMOLOG"/>
    <property type="match status" value="1"/>
</dbReference>
<dbReference type="GO" id="GO:0031207">
    <property type="term" value="C:Sec62/Sec63 complex"/>
    <property type="evidence" value="ECO:0007669"/>
    <property type="project" value="TreeGrafter"/>
</dbReference>
<dbReference type="EMBL" id="JAKMXF010000313">
    <property type="protein sequence ID" value="KAI6650160.1"/>
    <property type="molecule type" value="Genomic_DNA"/>
</dbReference>
<evidence type="ECO:0000256" key="5">
    <source>
        <dbReference type="ARBA" id="ARBA00022989"/>
    </source>
</evidence>
<dbReference type="InterPro" id="IPR035892">
    <property type="entry name" value="C2_domain_sf"/>
</dbReference>
<feature type="compositionally biased region" description="Acidic residues" evidence="8">
    <location>
        <begin position="331"/>
        <end position="340"/>
    </location>
</feature>
<evidence type="ECO:0000256" key="8">
    <source>
        <dbReference type="SAM" id="MobiDB-lite"/>
    </source>
</evidence>
<dbReference type="SUPFAM" id="SSF81296">
    <property type="entry name" value="E set domains"/>
    <property type="match status" value="1"/>
</dbReference>
<keyword evidence="3" id="KW-0812">Transmembrane</keyword>
<dbReference type="GO" id="GO:0006614">
    <property type="term" value="P:SRP-dependent cotranslational protein targeting to membrane"/>
    <property type="evidence" value="ECO:0007669"/>
    <property type="project" value="TreeGrafter"/>
</dbReference>
<evidence type="ECO:0000313" key="11">
    <source>
        <dbReference type="Proteomes" id="UP001165289"/>
    </source>
</evidence>
<keyword evidence="11" id="KW-1185">Reference proteome</keyword>
<feature type="compositionally biased region" description="Low complexity" evidence="8">
    <location>
        <begin position="341"/>
        <end position="355"/>
    </location>
</feature>
<dbReference type="GO" id="GO:0006620">
    <property type="term" value="P:post-translational protein targeting to endoplasmic reticulum membrane"/>
    <property type="evidence" value="ECO:0007669"/>
    <property type="project" value="TreeGrafter"/>
</dbReference>
<keyword evidence="7" id="KW-0143">Chaperone</keyword>
<keyword evidence="6" id="KW-0472">Membrane</keyword>
<dbReference type="Gene3D" id="1.10.150.20">
    <property type="entry name" value="5' to 3' exonuclease, C-terminal subdomain"/>
    <property type="match status" value="1"/>
</dbReference>
<comment type="caution">
    <text evidence="10">The sequence shown here is derived from an EMBL/GenBank/DDBJ whole genome shotgun (WGS) entry which is preliminary data.</text>
</comment>
<keyword evidence="4" id="KW-0256">Endoplasmic reticulum</keyword>
<dbReference type="InterPro" id="IPR014756">
    <property type="entry name" value="Ig_E-set"/>
</dbReference>
<evidence type="ECO:0000256" key="2">
    <source>
        <dbReference type="ARBA" id="ARBA00004240"/>
    </source>
</evidence>
<evidence type="ECO:0000313" key="10">
    <source>
        <dbReference type="EMBL" id="KAI6650160.1"/>
    </source>
</evidence>
<proteinExistence type="predicted"/>
<keyword evidence="5" id="KW-1133">Transmembrane helix</keyword>
<reference evidence="10 11" key="1">
    <citation type="journal article" date="2023" name="BMC Biol.">
        <title>The compact genome of the sponge Oopsacas minuta (Hexactinellida) is lacking key metazoan core genes.</title>
        <authorList>
            <person name="Santini S."/>
            <person name="Schenkelaars Q."/>
            <person name="Jourda C."/>
            <person name="Duchesne M."/>
            <person name="Belahbib H."/>
            <person name="Rocher C."/>
            <person name="Selva M."/>
            <person name="Riesgo A."/>
            <person name="Vervoort M."/>
            <person name="Leys S.P."/>
            <person name="Kodjabachian L."/>
            <person name="Le Bivic A."/>
            <person name="Borchiellini C."/>
            <person name="Claverie J.M."/>
            <person name="Renard E."/>
        </authorList>
    </citation>
    <scope>NUCLEOTIDE SEQUENCE [LARGE SCALE GENOMIC DNA]</scope>
    <source>
        <strain evidence="10">SPO-2</strain>
    </source>
</reference>
<dbReference type="Proteomes" id="UP001165289">
    <property type="component" value="Unassembled WGS sequence"/>
</dbReference>
<evidence type="ECO:0000256" key="3">
    <source>
        <dbReference type="ARBA" id="ARBA00022692"/>
    </source>
</evidence>
<feature type="region of interest" description="Disordered" evidence="8">
    <location>
        <begin position="329"/>
        <end position="355"/>
    </location>
</feature>
<comment type="subcellular location">
    <subcellularLocation>
        <location evidence="2">Endoplasmic reticulum</location>
    </subcellularLocation>
    <subcellularLocation>
        <location evidence="1">Membrane</location>
        <topology evidence="1">Multi-pass membrane protein</topology>
    </subcellularLocation>
</comment>
<evidence type="ECO:0000256" key="6">
    <source>
        <dbReference type="ARBA" id="ARBA00023136"/>
    </source>
</evidence>
<dbReference type="AlphaFoldDB" id="A0AAV7JML2"/>
<dbReference type="InterPro" id="IPR004179">
    <property type="entry name" value="Sec63-dom"/>
</dbReference>
<evidence type="ECO:0000256" key="7">
    <source>
        <dbReference type="ARBA" id="ARBA00023186"/>
    </source>
</evidence>
<protein>
    <recommendedName>
        <fullName evidence="9">SEC63 domain-containing protein</fullName>
    </recommendedName>
</protein>
<accession>A0AAV7JML2</accession>
<dbReference type="GO" id="GO:0003723">
    <property type="term" value="F:RNA binding"/>
    <property type="evidence" value="ECO:0007669"/>
    <property type="project" value="TreeGrafter"/>
</dbReference>
<evidence type="ECO:0000256" key="1">
    <source>
        <dbReference type="ARBA" id="ARBA00004141"/>
    </source>
</evidence>
<gene>
    <name evidence="10" type="ORF">LOD99_6077</name>
</gene>
<organism evidence="10 11">
    <name type="scientific">Oopsacas minuta</name>
    <dbReference type="NCBI Taxonomy" id="111878"/>
    <lineage>
        <taxon>Eukaryota</taxon>
        <taxon>Metazoa</taxon>
        <taxon>Porifera</taxon>
        <taxon>Hexactinellida</taxon>
        <taxon>Hexasterophora</taxon>
        <taxon>Lyssacinosida</taxon>
        <taxon>Leucopsacidae</taxon>
        <taxon>Oopsacas</taxon>
    </lineage>
</organism>
<sequence length="355" mass="40380">MITQKLTDLNSSPLLQLPHINETEFKHFTTKKRSVRSLDDIANLTEEERRKLLRHLTQDEYLDVIAVLSGMPKIDMQIELEIVDLKDSSRITPGALVTVNIYLQRTNLLSTVELGDTEKTPDVTVEDNVGTILPLCNTNSTMIRSKTKGTKVSKRVKNHKLARKVPKANFTQEKIDVVGQVKSINNLMDKEHQELDDVDEDKEFELLQKTILKKNKGKSSSRDELCSFPVHCPNFCGTRHEGWWLYMSDLKSRSLVAAPKFISGLVNTLEAELKFQAPLQIGRYQYDIFLISDSYIGLNCKQSCVFTVYFPDSHQENFDYGLDEHDKELDNDFIEQEETTSTEGSGSDDSGLDTP</sequence>
<dbReference type="Pfam" id="PF02889">
    <property type="entry name" value="Sec63"/>
    <property type="match status" value="1"/>
</dbReference>
<evidence type="ECO:0000256" key="4">
    <source>
        <dbReference type="ARBA" id="ARBA00022824"/>
    </source>
</evidence>
<feature type="domain" description="SEC63" evidence="9">
    <location>
        <begin position="237"/>
        <end position="303"/>
    </location>
</feature>
<evidence type="ECO:0000259" key="9">
    <source>
        <dbReference type="Pfam" id="PF02889"/>
    </source>
</evidence>
<dbReference type="GO" id="GO:0008320">
    <property type="term" value="F:protein transmembrane transporter activity"/>
    <property type="evidence" value="ECO:0007669"/>
    <property type="project" value="TreeGrafter"/>
</dbReference>
<name>A0AAV7JML2_9METZ</name>
<dbReference type="Gene3D" id="2.60.40.150">
    <property type="entry name" value="C2 domain"/>
    <property type="match status" value="1"/>
</dbReference>
<dbReference type="PANTHER" id="PTHR24075">
    <property type="entry name" value="SEC63 DOMAIN-CONTAINING"/>
    <property type="match status" value="1"/>
</dbReference>